<dbReference type="InterPro" id="IPR040273">
    <property type="entry name" value="PIP1"/>
</dbReference>
<organism evidence="2 3">
    <name type="scientific">Escallonia rubra</name>
    <dbReference type="NCBI Taxonomy" id="112253"/>
    <lineage>
        <taxon>Eukaryota</taxon>
        <taxon>Viridiplantae</taxon>
        <taxon>Streptophyta</taxon>
        <taxon>Embryophyta</taxon>
        <taxon>Tracheophyta</taxon>
        <taxon>Spermatophyta</taxon>
        <taxon>Magnoliopsida</taxon>
        <taxon>eudicotyledons</taxon>
        <taxon>Gunneridae</taxon>
        <taxon>Pentapetalae</taxon>
        <taxon>asterids</taxon>
        <taxon>campanulids</taxon>
        <taxon>Escalloniales</taxon>
        <taxon>Escalloniaceae</taxon>
        <taxon>Escallonia</taxon>
    </lineage>
</organism>
<dbReference type="AlphaFoldDB" id="A0AA88UP89"/>
<reference evidence="2" key="1">
    <citation type="submission" date="2022-12" db="EMBL/GenBank/DDBJ databases">
        <title>Draft genome assemblies for two species of Escallonia (Escalloniales).</title>
        <authorList>
            <person name="Chanderbali A."/>
            <person name="Dervinis C."/>
            <person name="Anghel I."/>
            <person name="Soltis D."/>
            <person name="Soltis P."/>
            <person name="Zapata F."/>
        </authorList>
    </citation>
    <scope>NUCLEOTIDE SEQUENCE</scope>
    <source>
        <strain evidence="2">UCBG92.1500</strain>
        <tissue evidence="2">Leaf</tissue>
    </source>
</reference>
<protein>
    <recommendedName>
        <fullName evidence="4">Transmembrane protein</fullName>
    </recommendedName>
</protein>
<dbReference type="Proteomes" id="UP001187471">
    <property type="component" value="Unassembled WGS sequence"/>
</dbReference>
<name>A0AA88UP89_9ASTE</name>
<gene>
    <name evidence="2" type="ORF">RJ640_007770</name>
</gene>
<comment type="caution">
    <text evidence="2">The sequence shown here is derived from an EMBL/GenBank/DDBJ whole genome shotgun (WGS) entry which is preliminary data.</text>
</comment>
<sequence length="110" mass="11831">MAFQKTSTLLIVFVVFVVAASLVSVEAGRVLSEDFASANHLATYPSMYMKAKDTMACWLERLASGPSPKGPVPSRSGRTVRVSHGFMVVASSVGVPGSRWPVLDEVVFVR</sequence>
<evidence type="ECO:0000256" key="1">
    <source>
        <dbReference type="SAM" id="SignalP"/>
    </source>
</evidence>
<accession>A0AA88UP89</accession>
<dbReference type="PANTHER" id="PTHR37245:SF4">
    <property type="entry name" value="PAMP-INDUCED SECRETED PEPTIDE 1"/>
    <property type="match status" value="1"/>
</dbReference>
<feature type="chain" id="PRO_5041655668" description="Transmembrane protein" evidence="1">
    <location>
        <begin position="28"/>
        <end position="110"/>
    </location>
</feature>
<dbReference type="EMBL" id="JAVXUO010000748">
    <property type="protein sequence ID" value="KAK2989371.1"/>
    <property type="molecule type" value="Genomic_DNA"/>
</dbReference>
<keyword evidence="3" id="KW-1185">Reference proteome</keyword>
<evidence type="ECO:0000313" key="2">
    <source>
        <dbReference type="EMBL" id="KAK2989371.1"/>
    </source>
</evidence>
<dbReference type="GO" id="GO:0006952">
    <property type="term" value="P:defense response"/>
    <property type="evidence" value="ECO:0007669"/>
    <property type="project" value="InterPro"/>
</dbReference>
<proteinExistence type="predicted"/>
<feature type="signal peptide" evidence="1">
    <location>
        <begin position="1"/>
        <end position="27"/>
    </location>
</feature>
<evidence type="ECO:0008006" key="4">
    <source>
        <dbReference type="Google" id="ProtNLM"/>
    </source>
</evidence>
<keyword evidence="1" id="KW-0732">Signal</keyword>
<dbReference type="PANTHER" id="PTHR37245">
    <property type="entry name" value="PAMP-INDUCED SECRETED PEPTIDE 1"/>
    <property type="match status" value="1"/>
</dbReference>
<evidence type="ECO:0000313" key="3">
    <source>
        <dbReference type="Proteomes" id="UP001187471"/>
    </source>
</evidence>